<name>A0A9X5BGA4_9FIRM</name>
<reference evidence="1" key="1">
    <citation type="submission" date="2018-09" db="EMBL/GenBank/DDBJ databases">
        <title>Murine metabolic-syndrome-specific gut microbial biobank.</title>
        <authorList>
            <person name="Liu C."/>
        </authorList>
    </citation>
    <scope>NUCLEOTIDE SEQUENCE</scope>
    <source>
        <strain evidence="1">D42-62</strain>
    </source>
</reference>
<dbReference type="AlphaFoldDB" id="A0A9X5BGA4"/>
<evidence type="ECO:0000313" key="1">
    <source>
        <dbReference type="EMBL" id="NBJ93092.1"/>
    </source>
</evidence>
<comment type="caution">
    <text evidence="1">The sequence shown here is derived from an EMBL/GenBank/DDBJ whole genome shotgun (WGS) entry which is preliminary data.</text>
</comment>
<accession>A0A9X5BGA4</accession>
<dbReference type="EMBL" id="QZDT01000015">
    <property type="protein sequence ID" value="NBJ93092.1"/>
    <property type="molecule type" value="Genomic_DNA"/>
</dbReference>
<keyword evidence="2" id="KW-1185">Reference proteome</keyword>
<gene>
    <name evidence="1" type="ORF">D5281_10900</name>
</gene>
<proteinExistence type="predicted"/>
<evidence type="ECO:0000313" key="2">
    <source>
        <dbReference type="Proteomes" id="UP001154420"/>
    </source>
</evidence>
<dbReference type="Proteomes" id="UP001154420">
    <property type="component" value="Unassembled WGS sequence"/>
</dbReference>
<organism evidence="1 2">
    <name type="scientific">Parablautia muri</name>
    <dbReference type="NCBI Taxonomy" id="2320879"/>
    <lineage>
        <taxon>Bacteria</taxon>
        <taxon>Bacillati</taxon>
        <taxon>Bacillota</taxon>
        <taxon>Clostridia</taxon>
        <taxon>Lachnospirales</taxon>
        <taxon>Lachnospiraceae</taxon>
        <taxon>Parablautia</taxon>
    </lineage>
</organism>
<sequence>MTLTKRDIYWIIEYKFLFYFHNYQDAAIDSPKFSRYNTFAVKSCFTERGGVCYVKLARGV</sequence>
<protein>
    <submittedName>
        <fullName evidence="1">Uncharacterized protein</fullName>
    </submittedName>
</protein>